<dbReference type="PANTHER" id="PTHR33101">
    <property type="entry name" value="ROP GUANINE NUCLEOTIDE EXCHANGE FACTOR 1"/>
    <property type="match status" value="1"/>
</dbReference>
<feature type="domain" description="HTH myb-type" evidence="11">
    <location>
        <begin position="44"/>
        <end position="95"/>
    </location>
</feature>
<dbReference type="InterPro" id="IPR001005">
    <property type="entry name" value="SANT/Myb"/>
</dbReference>
<keyword evidence="7" id="KW-0539">Nucleus</keyword>
<evidence type="ECO:0000256" key="6">
    <source>
        <dbReference type="ARBA" id="ARBA00023163"/>
    </source>
</evidence>
<feature type="region of interest" description="Disordered" evidence="9">
    <location>
        <begin position="1323"/>
        <end position="1348"/>
    </location>
</feature>
<dbReference type="PANTHER" id="PTHR33101:SF10">
    <property type="entry name" value="ROP GUANINE NUCLEOTIDE EXCHANGE FACTOR 12"/>
    <property type="match status" value="1"/>
</dbReference>
<dbReference type="FunFam" id="1.20.58.1310:FF:000001">
    <property type="entry name" value="Rop guanine nucleotide exchange factor 9"/>
    <property type="match status" value="1"/>
</dbReference>
<dbReference type="Gene3D" id="1.10.10.60">
    <property type="entry name" value="Homeodomain-like"/>
    <property type="match status" value="3"/>
</dbReference>
<feature type="region of interest" description="Disordered" evidence="9">
    <location>
        <begin position="907"/>
        <end position="972"/>
    </location>
</feature>
<feature type="compositionally biased region" description="Basic and acidic residues" evidence="9">
    <location>
        <begin position="925"/>
        <end position="934"/>
    </location>
</feature>
<dbReference type="FunFam" id="1.10.10.60:FF:000324">
    <property type="entry name" value="Transcription factor MYB3R-2"/>
    <property type="match status" value="1"/>
</dbReference>
<dbReference type="Gene3D" id="1.20.58.1310">
    <property type="entry name" value="PRONE domain, subdomain 2"/>
    <property type="match status" value="1"/>
</dbReference>
<dbReference type="CDD" id="cd00167">
    <property type="entry name" value="SANT"/>
    <property type="match status" value="3"/>
</dbReference>
<comment type="caution">
    <text evidence="13">The sequence shown here is derived from an EMBL/GenBank/DDBJ whole genome shotgun (WGS) entry which is preliminary data.</text>
</comment>
<evidence type="ECO:0000256" key="5">
    <source>
        <dbReference type="ARBA" id="ARBA00023125"/>
    </source>
</evidence>
<evidence type="ECO:0000256" key="7">
    <source>
        <dbReference type="ARBA" id="ARBA00023242"/>
    </source>
</evidence>
<feature type="domain" description="Myb-like" evidence="10">
    <location>
        <begin position="148"/>
        <end position="198"/>
    </location>
</feature>
<keyword evidence="6" id="KW-0804">Transcription</keyword>
<dbReference type="SMART" id="SM00717">
    <property type="entry name" value="SANT"/>
    <property type="match status" value="3"/>
</dbReference>
<dbReference type="EMBL" id="JAMYWD010000010">
    <property type="protein sequence ID" value="KAJ4957748.1"/>
    <property type="molecule type" value="Genomic_DNA"/>
</dbReference>
<gene>
    <name evidence="13" type="ORF">NE237_024859</name>
</gene>
<dbReference type="SUPFAM" id="SSF46689">
    <property type="entry name" value="Homeodomain-like"/>
    <property type="match status" value="2"/>
</dbReference>
<dbReference type="PROSITE" id="PS51294">
    <property type="entry name" value="HTH_MYB"/>
    <property type="match status" value="3"/>
</dbReference>
<evidence type="ECO:0000256" key="3">
    <source>
        <dbReference type="ARBA" id="ARBA00022737"/>
    </source>
</evidence>
<proteinExistence type="predicted"/>
<evidence type="ECO:0000256" key="4">
    <source>
        <dbReference type="ARBA" id="ARBA00023015"/>
    </source>
</evidence>
<dbReference type="InterPro" id="IPR038937">
    <property type="entry name" value="RopGEF"/>
</dbReference>
<dbReference type="Gene3D" id="1.20.58.2010">
    <property type="entry name" value="PRONE domain, subdomain 1"/>
    <property type="match status" value="1"/>
</dbReference>
<dbReference type="Pfam" id="PF00249">
    <property type="entry name" value="Myb_DNA-binding"/>
    <property type="match status" value="3"/>
</dbReference>
<organism evidence="13 14">
    <name type="scientific">Protea cynaroides</name>
    <dbReference type="NCBI Taxonomy" id="273540"/>
    <lineage>
        <taxon>Eukaryota</taxon>
        <taxon>Viridiplantae</taxon>
        <taxon>Streptophyta</taxon>
        <taxon>Embryophyta</taxon>
        <taxon>Tracheophyta</taxon>
        <taxon>Spermatophyta</taxon>
        <taxon>Magnoliopsida</taxon>
        <taxon>Proteales</taxon>
        <taxon>Proteaceae</taxon>
        <taxon>Protea</taxon>
    </lineage>
</organism>
<feature type="region of interest" description="Disordered" evidence="9">
    <location>
        <begin position="28"/>
        <end position="49"/>
    </location>
</feature>
<dbReference type="InterPro" id="IPR017930">
    <property type="entry name" value="Myb_dom"/>
</dbReference>
<evidence type="ECO:0000259" key="12">
    <source>
        <dbReference type="PROSITE" id="PS51334"/>
    </source>
</evidence>
<feature type="domain" description="Myb-like" evidence="10">
    <location>
        <begin position="44"/>
        <end position="95"/>
    </location>
</feature>
<feature type="compositionally biased region" description="Basic and acidic residues" evidence="9">
    <location>
        <begin position="907"/>
        <end position="916"/>
    </location>
</feature>
<feature type="domain" description="Myb-like" evidence="10">
    <location>
        <begin position="96"/>
        <end position="147"/>
    </location>
</feature>
<evidence type="ECO:0000259" key="10">
    <source>
        <dbReference type="PROSITE" id="PS50090"/>
    </source>
</evidence>
<dbReference type="GO" id="GO:0006355">
    <property type="term" value="P:regulation of DNA-templated transcription"/>
    <property type="evidence" value="ECO:0007669"/>
    <property type="project" value="UniProtKB-ARBA"/>
</dbReference>
<dbReference type="FunFam" id="1.10.10.60:FF:000010">
    <property type="entry name" value="Transcriptional activator Myb isoform A"/>
    <property type="match status" value="1"/>
</dbReference>
<keyword evidence="3" id="KW-0677">Repeat</keyword>
<name>A0A9Q0H1B6_9MAGN</name>
<dbReference type="InterPro" id="IPR005512">
    <property type="entry name" value="PRONE_dom"/>
</dbReference>
<dbReference type="PROSITE" id="PS50090">
    <property type="entry name" value="MYB_LIKE"/>
    <property type="match status" value="3"/>
</dbReference>
<keyword evidence="2 8" id="KW-0344">Guanine-nucleotide releasing factor</keyword>
<evidence type="ECO:0000259" key="11">
    <source>
        <dbReference type="PROSITE" id="PS51294"/>
    </source>
</evidence>
<keyword evidence="5" id="KW-0238">DNA-binding</keyword>
<evidence type="ECO:0000256" key="2">
    <source>
        <dbReference type="ARBA" id="ARBA00022658"/>
    </source>
</evidence>
<protein>
    <submittedName>
        <fullName evidence="13">Uncharacterized protein</fullName>
    </submittedName>
</protein>
<dbReference type="FunFam" id="1.10.10.60:FF:000016">
    <property type="entry name" value="Transcriptional activator Myb isoform A"/>
    <property type="match status" value="1"/>
</dbReference>
<comment type="subcellular location">
    <subcellularLocation>
        <location evidence="1">Nucleus</location>
    </subcellularLocation>
</comment>
<evidence type="ECO:0000313" key="14">
    <source>
        <dbReference type="Proteomes" id="UP001141806"/>
    </source>
</evidence>
<keyword evidence="14" id="KW-1185">Reference proteome</keyword>
<feature type="compositionally biased region" description="Basic and acidic residues" evidence="9">
    <location>
        <begin position="943"/>
        <end position="954"/>
    </location>
</feature>
<dbReference type="GO" id="GO:0003677">
    <property type="term" value="F:DNA binding"/>
    <property type="evidence" value="ECO:0007669"/>
    <property type="project" value="UniProtKB-KW"/>
</dbReference>
<accession>A0A9Q0H1B6</accession>
<feature type="domain" description="HTH myb-type" evidence="11">
    <location>
        <begin position="96"/>
        <end position="151"/>
    </location>
</feature>
<reference evidence="13" key="1">
    <citation type="journal article" date="2023" name="Plant J.">
        <title>The genome of the king protea, Protea cynaroides.</title>
        <authorList>
            <person name="Chang J."/>
            <person name="Duong T.A."/>
            <person name="Schoeman C."/>
            <person name="Ma X."/>
            <person name="Roodt D."/>
            <person name="Barker N."/>
            <person name="Li Z."/>
            <person name="Van de Peer Y."/>
            <person name="Mizrachi E."/>
        </authorList>
    </citation>
    <scope>NUCLEOTIDE SEQUENCE</scope>
    <source>
        <tissue evidence="13">Young leaves</tissue>
    </source>
</reference>
<sequence length="1376" mass="153981">MASDRTKGARSAKVPEVLVTVPFDGGSDGVQKMRPTHGRICGPTRRSTKGQWTPEEDELLCKAVQRFKGRNWKKIAECFKDRTDVQCLHRWQKVLNPELVKGPWSKEEDDIIIELVNKIGAKKWSTIAQALPGRIGKQCRERWHNHLNPAINKQAWTQEEELALIQAHHIYGNKWAELTKFLPGRTDNAIKNHWNSSVKKKLDSYLASGLVAKFQGLPHLRNPNQCLPSSSLSTQQSSGDISVPKNVAEAEEVSECSQGSTAISCPQFEHDMAHAVSGQIQEYGGTEDVSQSMGQDSSMSTCSKHNYTLEEVPEMPHELEISVNPSVQNIFPGDGELIHVSECNELREMSTGSQESELITSSCDGFLYFNVSTSSCDGEMDKFCMGDSKPVPAVSSITSELTEILPCMGQSTNLHTEHQDSGALFYEPPRFPSLEIPFFSCDLIPSGGDLQQAYSPLGIRQLMMSSMNCFSPYSLWDSPARNDSPDLVLKSAAKSFVCTPSILKKRNRELLSPLQERSDKRLERDTNQGMFCKSPLARDFSLSSIEEIILSPTDNQKKNTGVFIHDKENLDHVFEAQKDGTAFPERVSEKGFDDSNPQEKTRQVQQSFGVLVEQNVNKKILFSPDRDRCPSNKALNAGTRIPRNQNRRSMDVESNQTGHSESSSGNHCLSVFVSPTVREKRHEKNIMPLISAECAPSPVPLEVASENGGNGVDIESFSIFGNTPSIKRNIESPSAWNPWFMNSFLPGPRVDTDLTIEDFGYFMSPGERSYDALGLMKQLSEHTAAAVAEAQEILASENPEIPSKERCFNDQNSTLEYNHFPDDDLENLVPSPCGFLSEQRVLDFSGCGTPAKQTENNKSVGTVNGTMVRALEQDQTIQKSRSFTFKGMFEMTGRQAQSLIVESIHKGRSTGDDKVSFRSQGSRNSSDRPLEHHQIGSSLNRDAVPKSRLSKEGGEGGNGPPNAKTRIQPMSVERKTRWRKEIDWLLSVTDHIVEFVPSQQKTKDGTTMEIMVTRQRTDLHMNIPALRKLDAMLIDYLDNFKDQNEFWYVSAGAADEAEKGTRKDDKWWLPIAKVPPNGLSDVSRKWLQFQKESVNQVLKAAMAINAQVLSEMAIPENYIESLPKNGRASLGDSIYRSITVEYFDPEQFLSSMDLSTEHKILDLKNRIEASIIIWKRKMTNKDGKSSWGSAVSLEKRELFEERAESILVLLKQRFPGIPQSSLDISKIQYNRDVGQSVLESYSRILESLAFTVMSRIEDVLYADSLAKNPSLAESDRKLSIDSSPVVGPVKFPNPDEELEKLNSVDTSMTLSDFMGWHLDQGETEQKKESLENLEDYSKNDDGKSMSKPANIVTNKKISYIEMFENLGGLRSPTARH</sequence>
<feature type="compositionally biased region" description="Polar residues" evidence="9">
    <location>
        <begin position="652"/>
        <end position="666"/>
    </location>
</feature>
<evidence type="ECO:0000256" key="9">
    <source>
        <dbReference type="SAM" id="MobiDB-lite"/>
    </source>
</evidence>
<evidence type="ECO:0000256" key="8">
    <source>
        <dbReference type="PROSITE-ProRule" id="PRU00663"/>
    </source>
</evidence>
<evidence type="ECO:0000313" key="13">
    <source>
        <dbReference type="EMBL" id="KAJ4957748.1"/>
    </source>
</evidence>
<dbReference type="PROSITE" id="PS51334">
    <property type="entry name" value="PRONE"/>
    <property type="match status" value="1"/>
</dbReference>
<dbReference type="Proteomes" id="UP001141806">
    <property type="component" value="Unassembled WGS sequence"/>
</dbReference>
<dbReference type="GO" id="GO:0005085">
    <property type="term" value="F:guanyl-nucleotide exchange factor activity"/>
    <property type="evidence" value="ECO:0007669"/>
    <property type="project" value="UniProtKB-UniRule"/>
</dbReference>
<keyword evidence="4" id="KW-0805">Transcription regulation</keyword>
<dbReference type="OrthoDB" id="2143914at2759"/>
<feature type="compositionally biased region" description="Basic and acidic residues" evidence="9">
    <location>
        <begin position="1323"/>
        <end position="1344"/>
    </location>
</feature>
<dbReference type="Pfam" id="PF03759">
    <property type="entry name" value="PRONE"/>
    <property type="match status" value="1"/>
</dbReference>
<dbReference type="GO" id="GO:0005634">
    <property type="term" value="C:nucleus"/>
    <property type="evidence" value="ECO:0007669"/>
    <property type="project" value="UniProtKB-SubCell"/>
</dbReference>
<feature type="domain" description="HTH myb-type" evidence="11">
    <location>
        <begin position="152"/>
        <end position="202"/>
    </location>
</feature>
<dbReference type="FunFam" id="1.20.58.2010:FF:000001">
    <property type="entry name" value="Rop guanine nucleotide exchange factor 14"/>
    <property type="match status" value="1"/>
</dbReference>
<feature type="region of interest" description="Disordered" evidence="9">
    <location>
        <begin position="623"/>
        <end position="666"/>
    </location>
</feature>
<dbReference type="InterPro" id="IPR009057">
    <property type="entry name" value="Homeodomain-like_sf"/>
</dbReference>
<feature type="domain" description="PRONE" evidence="12">
    <location>
        <begin position="966"/>
        <end position="1273"/>
    </location>
</feature>
<evidence type="ECO:0000256" key="1">
    <source>
        <dbReference type="ARBA" id="ARBA00004123"/>
    </source>
</evidence>